<organism evidence="2 3">
    <name type="scientific">Lithospermum erythrorhizon</name>
    <name type="common">Purple gromwell</name>
    <name type="synonym">Lithospermum officinale var. erythrorhizon</name>
    <dbReference type="NCBI Taxonomy" id="34254"/>
    <lineage>
        <taxon>Eukaryota</taxon>
        <taxon>Viridiplantae</taxon>
        <taxon>Streptophyta</taxon>
        <taxon>Embryophyta</taxon>
        <taxon>Tracheophyta</taxon>
        <taxon>Spermatophyta</taxon>
        <taxon>Magnoliopsida</taxon>
        <taxon>eudicotyledons</taxon>
        <taxon>Gunneridae</taxon>
        <taxon>Pentapetalae</taxon>
        <taxon>asterids</taxon>
        <taxon>lamiids</taxon>
        <taxon>Boraginales</taxon>
        <taxon>Boraginaceae</taxon>
        <taxon>Boraginoideae</taxon>
        <taxon>Lithospermeae</taxon>
        <taxon>Lithospermum</taxon>
    </lineage>
</organism>
<name>A0AAV3PZE3_LITER</name>
<feature type="domain" description="Reverse transcriptase Ty1/copia-type" evidence="1">
    <location>
        <begin position="34"/>
        <end position="105"/>
    </location>
</feature>
<evidence type="ECO:0000313" key="3">
    <source>
        <dbReference type="Proteomes" id="UP001454036"/>
    </source>
</evidence>
<reference evidence="2 3" key="1">
    <citation type="submission" date="2024-01" db="EMBL/GenBank/DDBJ databases">
        <title>The complete chloroplast genome sequence of Lithospermum erythrorhizon: insights into the phylogenetic relationship among Boraginaceae species and the maternal lineages of purple gromwells.</title>
        <authorList>
            <person name="Okada T."/>
            <person name="Watanabe K."/>
        </authorList>
    </citation>
    <scope>NUCLEOTIDE SEQUENCE [LARGE SCALE GENOMIC DNA]</scope>
</reference>
<keyword evidence="3" id="KW-1185">Reference proteome</keyword>
<accession>A0AAV3PZE3</accession>
<evidence type="ECO:0000313" key="2">
    <source>
        <dbReference type="EMBL" id="GAA0156506.1"/>
    </source>
</evidence>
<evidence type="ECO:0000259" key="1">
    <source>
        <dbReference type="Pfam" id="PF07727"/>
    </source>
</evidence>
<dbReference type="PANTHER" id="PTHR11439:SF465">
    <property type="entry name" value="REVERSE TRANSCRIPTASE TY1_COPIA-TYPE DOMAIN-CONTAINING PROTEIN"/>
    <property type="match status" value="1"/>
</dbReference>
<dbReference type="CDD" id="cd09272">
    <property type="entry name" value="RNase_HI_RT_Ty1"/>
    <property type="match status" value="1"/>
</dbReference>
<comment type="caution">
    <text evidence="2">The sequence shown here is derived from an EMBL/GenBank/DDBJ whole genome shotgun (WGS) entry which is preliminary data.</text>
</comment>
<dbReference type="Proteomes" id="UP001454036">
    <property type="component" value="Unassembled WGS sequence"/>
</dbReference>
<dbReference type="Pfam" id="PF07727">
    <property type="entry name" value="RVT_2"/>
    <property type="match status" value="1"/>
</dbReference>
<gene>
    <name evidence="2" type="ORF">LIER_43364</name>
</gene>
<protein>
    <recommendedName>
        <fullName evidence="1">Reverse transcriptase Ty1/copia-type domain-containing protein</fullName>
    </recommendedName>
</protein>
<sequence>MSLPEGYKQEEHGKVFKLKKSLYGLKQASRADTVDINNIFLYGYLNEDIYMSLPEGYKQEEHGKVFKLKKSLYGLKQASSQFMQHPSESHWKAALHVVKYLKGIISHGLFYSAQQDLSIEAYCDSDWAKFARSSLEAEYRSEATCVCELKWVNYIMEDMRQPVYLPIPLDCDNKSVIQLIENPVFRERTKHIELDCYFIRDHYKLGFVQPIFIPSNQQLADPVTKALPLPVMSPICAR</sequence>
<dbReference type="PANTHER" id="PTHR11439">
    <property type="entry name" value="GAG-POL-RELATED RETROTRANSPOSON"/>
    <property type="match status" value="1"/>
</dbReference>
<dbReference type="AlphaFoldDB" id="A0AAV3PZE3"/>
<dbReference type="InterPro" id="IPR013103">
    <property type="entry name" value="RVT_2"/>
</dbReference>
<dbReference type="EMBL" id="BAABME010034589">
    <property type="protein sequence ID" value="GAA0156506.1"/>
    <property type="molecule type" value="Genomic_DNA"/>
</dbReference>
<proteinExistence type="predicted"/>